<feature type="compositionally biased region" description="Low complexity" evidence="1">
    <location>
        <begin position="81"/>
        <end position="95"/>
    </location>
</feature>
<evidence type="ECO:0000256" key="1">
    <source>
        <dbReference type="SAM" id="MobiDB-lite"/>
    </source>
</evidence>
<dbReference type="Proteomes" id="UP000578449">
    <property type="component" value="Unassembled WGS sequence"/>
</dbReference>
<dbReference type="EMBL" id="JACHGN010000027">
    <property type="protein sequence ID" value="MBB5139129.1"/>
    <property type="molecule type" value="Genomic_DNA"/>
</dbReference>
<feature type="region of interest" description="Disordered" evidence="1">
    <location>
        <begin position="75"/>
        <end position="125"/>
    </location>
</feature>
<accession>A0A840PJI7</accession>
<dbReference type="RefSeq" id="WP_185055964.1">
    <property type="nucleotide sequence ID" value="NZ_BAABIX010000016.1"/>
</dbReference>
<reference evidence="2 3" key="1">
    <citation type="submission" date="2020-08" db="EMBL/GenBank/DDBJ databases">
        <title>Genomic Encyclopedia of Type Strains, Phase IV (KMG-IV): sequencing the most valuable type-strain genomes for metagenomic binning, comparative biology and taxonomic classification.</title>
        <authorList>
            <person name="Goeker M."/>
        </authorList>
    </citation>
    <scope>NUCLEOTIDE SEQUENCE [LARGE SCALE GENOMIC DNA]</scope>
    <source>
        <strain evidence="2 3">DSM 45615</strain>
    </source>
</reference>
<dbReference type="AlphaFoldDB" id="A0A840PJI7"/>
<dbReference type="SUPFAM" id="SSF51679">
    <property type="entry name" value="Bacterial luciferase-like"/>
    <property type="match status" value="1"/>
</dbReference>
<dbReference type="InterPro" id="IPR036661">
    <property type="entry name" value="Luciferase-like_sf"/>
</dbReference>
<evidence type="ECO:0000313" key="2">
    <source>
        <dbReference type="EMBL" id="MBB5139129.1"/>
    </source>
</evidence>
<dbReference type="GO" id="GO:0016705">
    <property type="term" value="F:oxidoreductase activity, acting on paired donors, with incorporation or reduction of molecular oxygen"/>
    <property type="evidence" value="ECO:0007669"/>
    <property type="project" value="InterPro"/>
</dbReference>
<comment type="caution">
    <text evidence="2">The sequence shown here is derived from an EMBL/GenBank/DDBJ whole genome shotgun (WGS) entry which is preliminary data.</text>
</comment>
<organism evidence="2 3">
    <name type="scientific">Thermocatellispora tengchongensis</name>
    <dbReference type="NCBI Taxonomy" id="1073253"/>
    <lineage>
        <taxon>Bacteria</taxon>
        <taxon>Bacillati</taxon>
        <taxon>Actinomycetota</taxon>
        <taxon>Actinomycetes</taxon>
        <taxon>Streptosporangiales</taxon>
        <taxon>Streptosporangiaceae</taxon>
        <taxon>Thermocatellispora</taxon>
    </lineage>
</organism>
<sequence>MAREHAARYGGAAPAQQAGLRRLGFTEGGFATGGDRLRGAIVAYGDPDAVAGRVRAPFDAGADHVCLRVLHRPPRRDPARRVAGAVRPGGRVRPPGRTPQAGRRQRAEDEDPLTVRINGPRTRTR</sequence>
<keyword evidence="3" id="KW-1185">Reference proteome</keyword>
<gene>
    <name evidence="2" type="ORF">HNP84_008892</name>
</gene>
<protein>
    <submittedName>
        <fullName evidence="2">Uncharacterized protein</fullName>
    </submittedName>
</protein>
<evidence type="ECO:0000313" key="3">
    <source>
        <dbReference type="Proteomes" id="UP000578449"/>
    </source>
</evidence>
<name>A0A840PJI7_9ACTN</name>
<proteinExistence type="predicted"/>
<dbReference type="Gene3D" id="3.20.20.30">
    <property type="entry name" value="Luciferase-like domain"/>
    <property type="match status" value="1"/>
</dbReference>